<name>A0A3S1BZQ3_9CYAN</name>
<dbReference type="OrthoDB" id="484875at2"/>
<evidence type="ECO:0008006" key="3">
    <source>
        <dbReference type="Google" id="ProtNLM"/>
    </source>
</evidence>
<proteinExistence type="predicted"/>
<comment type="caution">
    <text evidence="1">The sequence shown here is derived from an EMBL/GenBank/DDBJ whole genome shotgun (WGS) entry which is preliminary data.</text>
</comment>
<dbReference type="PANTHER" id="PTHR39337">
    <property type="entry name" value="BLR5642 PROTEIN"/>
    <property type="match status" value="1"/>
</dbReference>
<dbReference type="Pfam" id="PF04343">
    <property type="entry name" value="DUF488"/>
    <property type="match status" value="1"/>
</dbReference>
<gene>
    <name evidence="1" type="ORF">DSM106972_094750</name>
</gene>
<dbReference type="RefSeq" id="WP_127087391.1">
    <property type="nucleotide sequence ID" value="NZ_RSCL01000052.1"/>
</dbReference>
<sequence>MICKDINTNNYILTFGYGNRKDYDEFIQYLKSFDVRYVIDVRNSPRAWSRKWYGQEIQSCCESQNVKYISMPALGNTSGNSKWIPPSASLATQALEEVSKIIQSETCLLLCAELQSARCHRTEVALKLHELTKLPVRHLE</sequence>
<protein>
    <recommendedName>
        <fullName evidence="3">DUF488 domain-containing protein</fullName>
    </recommendedName>
</protein>
<dbReference type="AlphaFoldDB" id="A0A3S1BZQ3"/>
<dbReference type="Proteomes" id="UP000271624">
    <property type="component" value="Unassembled WGS sequence"/>
</dbReference>
<reference evidence="1" key="2">
    <citation type="journal article" date="2019" name="Genome Biol. Evol.">
        <title>Day and night: Metabolic profiles and evolutionary relationships of six axenic non-marine cyanobacteria.</title>
        <authorList>
            <person name="Will S.E."/>
            <person name="Henke P."/>
            <person name="Boedeker C."/>
            <person name="Huang S."/>
            <person name="Brinkmann H."/>
            <person name="Rohde M."/>
            <person name="Jarek M."/>
            <person name="Friedl T."/>
            <person name="Seufert S."/>
            <person name="Schumacher M."/>
            <person name="Overmann J."/>
            <person name="Neumann-Schaal M."/>
            <person name="Petersen J."/>
        </authorList>
    </citation>
    <scope>NUCLEOTIDE SEQUENCE [LARGE SCALE GENOMIC DNA]</scope>
    <source>
        <strain evidence="1">PCC 7102</strain>
    </source>
</reference>
<keyword evidence="2" id="KW-1185">Reference proteome</keyword>
<reference evidence="1" key="1">
    <citation type="submission" date="2018-12" db="EMBL/GenBank/DDBJ databases">
        <authorList>
            <person name="Will S."/>
            <person name="Neumann-Schaal M."/>
            <person name="Henke P."/>
        </authorList>
    </citation>
    <scope>NUCLEOTIDE SEQUENCE</scope>
    <source>
        <strain evidence="1">PCC 7102</strain>
    </source>
</reference>
<accession>A0A3S1BZQ3</accession>
<dbReference type="EMBL" id="RSCL01000052">
    <property type="protein sequence ID" value="RUS94004.1"/>
    <property type="molecule type" value="Genomic_DNA"/>
</dbReference>
<evidence type="ECO:0000313" key="2">
    <source>
        <dbReference type="Proteomes" id="UP000271624"/>
    </source>
</evidence>
<dbReference type="InterPro" id="IPR007438">
    <property type="entry name" value="DUF488"/>
</dbReference>
<dbReference type="PANTHER" id="PTHR39337:SF1">
    <property type="entry name" value="BLR5642 PROTEIN"/>
    <property type="match status" value="1"/>
</dbReference>
<organism evidence="1 2">
    <name type="scientific">Dulcicalothrix desertica PCC 7102</name>
    <dbReference type="NCBI Taxonomy" id="232991"/>
    <lineage>
        <taxon>Bacteria</taxon>
        <taxon>Bacillati</taxon>
        <taxon>Cyanobacteriota</taxon>
        <taxon>Cyanophyceae</taxon>
        <taxon>Nostocales</taxon>
        <taxon>Calotrichaceae</taxon>
        <taxon>Dulcicalothrix</taxon>
    </lineage>
</organism>
<evidence type="ECO:0000313" key="1">
    <source>
        <dbReference type="EMBL" id="RUS94004.1"/>
    </source>
</evidence>